<dbReference type="Proteomes" id="UP000799118">
    <property type="component" value="Unassembled WGS sequence"/>
</dbReference>
<dbReference type="Pfam" id="PF04968">
    <property type="entry name" value="CHORD"/>
    <property type="match status" value="2"/>
</dbReference>
<evidence type="ECO:0000313" key="6">
    <source>
        <dbReference type="EMBL" id="KAE9406742.1"/>
    </source>
</evidence>
<evidence type="ECO:0000259" key="5">
    <source>
        <dbReference type="PROSITE" id="PS51401"/>
    </source>
</evidence>
<dbReference type="InterPro" id="IPR008978">
    <property type="entry name" value="HSP20-like_chaperone"/>
</dbReference>
<evidence type="ECO:0000256" key="3">
    <source>
        <dbReference type="ARBA" id="ARBA00022833"/>
    </source>
</evidence>
<dbReference type="AlphaFoldDB" id="A0A6A4I4B9"/>
<dbReference type="GO" id="GO:0046872">
    <property type="term" value="F:metal ion binding"/>
    <property type="evidence" value="ECO:0007669"/>
    <property type="project" value="UniProtKB-KW"/>
</dbReference>
<dbReference type="InterPro" id="IPR039790">
    <property type="entry name" value="CHRD1"/>
</dbReference>
<keyword evidence="1" id="KW-0479">Metal-binding</keyword>
<accession>A0A6A4I4B9</accession>
<organism evidence="6 7">
    <name type="scientific">Gymnopus androsaceus JB14</name>
    <dbReference type="NCBI Taxonomy" id="1447944"/>
    <lineage>
        <taxon>Eukaryota</taxon>
        <taxon>Fungi</taxon>
        <taxon>Dikarya</taxon>
        <taxon>Basidiomycota</taxon>
        <taxon>Agaricomycotina</taxon>
        <taxon>Agaricomycetes</taxon>
        <taxon>Agaricomycetidae</taxon>
        <taxon>Agaricales</taxon>
        <taxon>Marasmiineae</taxon>
        <taxon>Omphalotaceae</taxon>
        <taxon>Gymnopus</taxon>
    </lineage>
</organism>
<gene>
    <name evidence="6" type="ORF">BT96DRAFT_963413</name>
</gene>
<dbReference type="Pfam" id="PF04969">
    <property type="entry name" value="CS"/>
    <property type="match status" value="1"/>
</dbReference>
<evidence type="ECO:0000256" key="2">
    <source>
        <dbReference type="ARBA" id="ARBA00022737"/>
    </source>
</evidence>
<keyword evidence="3" id="KW-0862">Zinc</keyword>
<keyword evidence="7" id="KW-1185">Reference proteome</keyword>
<name>A0A6A4I4B9_9AGAR</name>
<keyword evidence="2" id="KW-0677">Repeat</keyword>
<dbReference type="SUPFAM" id="SSF49764">
    <property type="entry name" value="HSP20-like chaperones"/>
    <property type="match status" value="1"/>
</dbReference>
<dbReference type="Gene3D" id="2.60.40.790">
    <property type="match status" value="1"/>
</dbReference>
<reference evidence="6" key="1">
    <citation type="journal article" date="2019" name="Environ. Microbiol.">
        <title>Fungal ecological strategies reflected in gene transcription - a case study of two litter decomposers.</title>
        <authorList>
            <person name="Barbi F."/>
            <person name="Kohler A."/>
            <person name="Barry K."/>
            <person name="Baskaran P."/>
            <person name="Daum C."/>
            <person name="Fauchery L."/>
            <person name="Ihrmark K."/>
            <person name="Kuo A."/>
            <person name="LaButti K."/>
            <person name="Lipzen A."/>
            <person name="Morin E."/>
            <person name="Grigoriev I.V."/>
            <person name="Henrissat B."/>
            <person name="Lindahl B."/>
            <person name="Martin F."/>
        </authorList>
    </citation>
    <scope>NUCLEOTIDE SEQUENCE</scope>
    <source>
        <strain evidence="6">JB14</strain>
    </source>
</reference>
<dbReference type="PROSITE" id="PS51401">
    <property type="entry name" value="CHORD"/>
    <property type="match status" value="2"/>
</dbReference>
<feature type="domain" description="CHORD" evidence="5">
    <location>
        <begin position="136"/>
        <end position="201"/>
    </location>
</feature>
<evidence type="ECO:0000313" key="7">
    <source>
        <dbReference type="Proteomes" id="UP000799118"/>
    </source>
</evidence>
<protein>
    <submittedName>
        <fullName evidence="6">Chord-domain-containing protein</fullName>
    </submittedName>
</protein>
<proteinExistence type="predicted"/>
<evidence type="ECO:0000256" key="1">
    <source>
        <dbReference type="ARBA" id="ARBA00022723"/>
    </source>
</evidence>
<dbReference type="InterPro" id="IPR007052">
    <property type="entry name" value="CS_dom"/>
</dbReference>
<dbReference type="PANTHER" id="PTHR46983:SF3">
    <property type="entry name" value="CHPADIPLOID STATE MAINTENANCE PROTEIN CHPA"/>
    <property type="match status" value="1"/>
</dbReference>
<sequence length="345" mass="37976">MPRCSRKGCGKDFSEDSTESCIFHPGAPVFHEGLKSWSCCSDSNKPVLDFDEFMQIKGCVETDRHTNDVPVTEPAAPAIKNEAPNVPEKEVDTSASTVPTPSSAVLKAVPAPSIPPPPVVEEEDDLSVIVPPGTTCRRKGCGVAFVSDEENRLGDGEGTRCTYHPAPPIFREGSKGYLCCKRRVLEFDEFLKIEGCKTGRHLFSPEIKLDKTEEFTSCRIDHYQTVDQVHVSVFAKQVDKERSSVKFQEQALSIDLYLPGSKRFLKTIELFGPITPEQSAFQVFGTKVEVHLKKTDNRSWTILEKPTHDLGNIALTFGVSGRTGTIGAKKSVLDAQNSAREETEG</sequence>
<dbReference type="OrthoDB" id="1898560at2759"/>
<evidence type="ECO:0000259" key="4">
    <source>
        <dbReference type="PROSITE" id="PS51203"/>
    </source>
</evidence>
<dbReference type="EMBL" id="ML769400">
    <property type="protein sequence ID" value="KAE9406742.1"/>
    <property type="molecule type" value="Genomic_DNA"/>
</dbReference>
<dbReference type="Gene3D" id="4.10.1130.20">
    <property type="match status" value="2"/>
</dbReference>
<dbReference type="InterPro" id="IPR007051">
    <property type="entry name" value="CHORD_dom"/>
</dbReference>
<feature type="domain" description="CS" evidence="4">
    <location>
        <begin position="215"/>
        <end position="304"/>
    </location>
</feature>
<dbReference type="PANTHER" id="PTHR46983">
    <property type="entry name" value="CYSTEINE AND HISTIDINE-RICH DOMAIN-CONTAINING PROTEIN 1"/>
    <property type="match status" value="1"/>
</dbReference>
<feature type="domain" description="CHORD" evidence="5">
    <location>
        <begin position="4"/>
        <end position="65"/>
    </location>
</feature>
<dbReference type="PROSITE" id="PS51203">
    <property type="entry name" value="CS"/>
    <property type="match status" value="1"/>
</dbReference>
<dbReference type="CDD" id="cd06466">
    <property type="entry name" value="p23_CS_SGT1_like"/>
    <property type="match status" value="1"/>
</dbReference>